<reference evidence="5 6" key="1">
    <citation type="submission" date="2019-07" db="EMBL/GenBank/DDBJ databases">
        <title>Genomes of Cafeteria roenbergensis.</title>
        <authorList>
            <person name="Fischer M.G."/>
            <person name="Hackl T."/>
            <person name="Roman M."/>
        </authorList>
    </citation>
    <scope>NUCLEOTIDE SEQUENCE [LARGE SCALE GENOMIC DNA]</scope>
    <source>
        <strain evidence="3 6">Cflag</strain>
        <strain evidence="4 5">RCC970-E3</strain>
    </source>
</reference>
<dbReference type="Proteomes" id="UP000325113">
    <property type="component" value="Unassembled WGS sequence"/>
</dbReference>
<feature type="transmembrane region" description="Helical" evidence="2">
    <location>
        <begin position="59"/>
        <end position="88"/>
    </location>
</feature>
<keyword evidence="2" id="KW-0812">Transmembrane</keyword>
<evidence type="ECO:0000256" key="2">
    <source>
        <dbReference type="SAM" id="Phobius"/>
    </source>
</evidence>
<dbReference type="SUPFAM" id="SSF103481">
    <property type="entry name" value="Multidrug resistance efflux transporter EmrE"/>
    <property type="match status" value="1"/>
</dbReference>
<dbReference type="EMBL" id="VLTM01000030">
    <property type="protein sequence ID" value="KAA0162027.1"/>
    <property type="molecule type" value="Genomic_DNA"/>
</dbReference>
<feature type="transmembrane region" description="Helical" evidence="2">
    <location>
        <begin position="134"/>
        <end position="152"/>
    </location>
</feature>
<evidence type="ECO:0000256" key="1">
    <source>
        <dbReference type="SAM" id="MobiDB-lite"/>
    </source>
</evidence>
<evidence type="ECO:0000313" key="4">
    <source>
        <dbReference type="EMBL" id="KAA0167664.1"/>
    </source>
</evidence>
<feature type="transmembrane region" description="Helical" evidence="2">
    <location>
        <begin position="100"/>
        <end position="122"/>
    </location>
</feature>
<dbReference type="InterPro" id="IPR037185">
    <property type="entry name" value="EmrE-like"/>
</dbReference>
<feature type="compositionally biased region" description="Low complexity" evidence="1">
    <location>
        <begin position="204"/>
        <end position="230"/>
    </location>
</feature>
<evidence type="ECO:0000313" key="3">
    <source>
        <dbReference type="EMBL" id="KAA0162027.1"/>
    </source>
</evidence>
<sequence>MQDAIASGFLGAAAAVMGKSGVDSGVTSGWGSTVCGFVGFHEDSSALDVGAPSTVLESIAAHLAMLSTCSGLTTALIRVAFLGLMLAINGAKLGFMVRGMAALGATVFVAIDLVAGTITEAIADAALFGHRPSLRWTTGAALMTAGVFVVAMEQARAQRAADARAAAVAGASAEAAAVAGAEAAGPAGAAPVAGEYDAPGTPHSVPAAASDSDGDDVGTSANRRSSSGPSTRRRARRAD</sequence>
<name>A0A5A8DBU6_CAFRO</name>
<organism evidence="3 6">
    <name type="scientific">Cafeteria roenbergensis</name>
    <name type="common">Marine flagellate</name>
    <dbReference type="NCBI Taxonomy" id="33653"/>
    <lineage>
        <taxon>Eukaryota</taxon>
        <taxon>Sar</taxon>
        <taxon>Stramenopiles</taxon>
        <taxon>Bigyra</taxon>
        <taxon>Opalozoa</taxon>
        <taxon>Bicosoecida</taxon>
        <taxon>Cafeteriaceae</taxon>
        <taxon>Cafeteria</taxon>
    </lineage>
</organism>
<feature type="region of interest" description="Disordered" evidence="1">
    <location>
        <begin position="187"/>
        <end position="239"/>
    </location>
</feature>
<evidence type="ECO:0000313" key="6">
    <source>
        <dbReference type="Proteomes" id="UP000325113"/>
    </source>
</evidence>
<dbReference type="AlphaFoldDB" id="A0A5A8DBU6"/>
<proteinExistence type="predicted"/>
<dbReference type="Proteomes" id="UP000324907">
    <property type="component" value="Unassembled WGS sequence"/>
</dbReference>
<comment type="caution">
    <text evidence="3">The sequence shown here is derived from an EMBL/GenBank/DDBJ whole genome shotgun (WGS) entry which is preliminary data.</text>
</comment>
<accession>A0A5A8DBU6</accession>
<dbReference type="EMBL" id="VLTL01000032">
    <property type="protein sequence ID" value="KAA0167664.1"/>
    <property type="molecule type" value="Genomic_DNA"/>
</dbReference>
<keyword evidence="2" id="KW-0472">Membrane</keyword>
<keyword evidence="2" id="KW-1133">Transmembrane helix</keyword>
<gene>
    <name evidence="4" type="ORF">FNF28_02732</name>
    <name evidence="3" type="ORF">FNF31_03438</name>
</gene>
<evidence type="ECO:0000313" key="5">
    <source>
        <dbReference type="Proteomes" id="UP000324907"/>
    </source>
</evidence>
<protein>
    <submittedName>
        <fullName evidence="3">Uncharacterized protein</fullName>
    </submittedName>
</protein>